<feature type="coiled-coil region" evidence="2">
    <location>
        <begin position="103"/>
        <end position="137"/>
    </location>
</feature>
<keyword evidence="2" id="KW-0175">Coiled coil</keyword>
<sequence length="367" mass="39862">MEKYKEMYEPIMKKTLYLLVVFSLAVLLAAPALAQKSGERPPSPVVTGKVTTGDMAPQTEFIGTVYFTEISNVAAEVDGKLVDLKVQEGQRVKKGDPLVILSSDILNRTIANARALLEQSKAEAELAKRENTRTTKLYKSATVAEGEYDSKRLAALSAEKKMIAAQAILNRLYVEREKKTIRAPYEGVVLDRKVFRGEWVSKGAVVTLIARDDEFDVVVNAPRGAFGVVKPGLKVVINTAGKELPGEVFAVIPKGDVTTRTFPVKIRVKNDGSLAEGMEARVSLPKGVGGKTLIVPRDAIISARGQLVVWCVIEGKAVPMPVYVVGYRGLSAGVKSKTLKEGMDVVVKGNERLQPQQSVAAKPMQQQ</sequence>
<dbReference type="InterPro" id="IPR006143">
    <property type="entry name" value="RND_pump_MFP"/>
</dbReference>
<evidence type="ECO:0000259" key="4">
    <source>
        <dbReference type="Pfam" id="PF25954"/>
    </source>
</evidence>
<gene>
    <name evidence="6" type="primary">acrA</name>
    <name evidence="6" type="ORF">SYK_13000</name>
</gene>
<evidence type="ECO:0000259" key="5">
    <source>
        <dbReference type="Pfam" id="PF25973"/>
    </source>
</evidence>
<proteinExistence type="inferred from homology"/>
<reference evidence="6 7" key="1">
    <citation type="submission" date="2022-08" db="EMBL/GenBank/DDBJ databases">
        <title>Genome Sequence of the sulphate-reducing bacterium, Pseudodesulfovibrio sp. SYK.</title>
        <authorList>
            <person name="Kondo R."/>
            <person name="Kataoka T."/>
        </authorList>
    </citation>
    <scope>NUCLEOTIDE SEQUENCE [LARGE SCALE GENOMIC DNA]</scope>
    <source>
        <strain evidence="6 7">SYK</strain>
    </source>
</reference>
<evidence type="ECO:0000313" key="6">
    <source>
        <dbReference type="EMBL" id="BDQ36940.1"/>
    </source>
</evidence>
<keyword evidence="3" id="KW-0732">Signal</keyword>
<feature type="domain" description="CusB-like beta-barrel" evidence="4">
    <location>
        <begin position="221"/>
        <end position="284"/>
    </location>
</feature>
<evidence type="ECO:0000256" key="1">
    <source>
        <dbReference type="ARBA" id="ARBA00009477"/>
    </source>
</evidence>
<dbReference type="Gene3D" id="2.40.420.20">
    <property type="match status" value="1"/>
</dbReference>
<name>A0ABM8AZN5_9BACT</name>
<feature type="chain" id="PRO_5046214684" evidence="3">
    <location>
        <begin position="35"/>
        <end position="367"/>
    </location>
</feature>
<feature type="signal peptide" evidence="3">
    <location>
        <begin position="1"/>
        <end position="34"/>
    </location>
</feature>
<protein>
    <submittedName>
        <fullName evidence="6">Hemolysin D</fullName>
    </submittedName>
</protein>
<dbReference type="Gene3D" id="2.40.30.170">
    <property type="match status" value="1"/>
</dbReference>
<dbReference type="InterPro" id="IPR058647">
    <property type="entry name" value="BSH_CzcB-like"/>
</dbReference>
<dbReference type="PANTHER" id="PTHR30469">
    <property type="entry name" value="MULTIDRUG RESISTANCE PROTEIN MDTA"/>
    <property type="match status" value="1"/>
</dbReference>
<dbReference type="Gene3D" id="1.10.287.470">
    <property type="entry name" value="Helix hairpin bin"/>
    <property type="match status" value="1"/>
</dbReference>
<dbReference type="Pfam" id="PF25973">
    <property type="entry name" value="BSH_CzcB"/>
    <property type="match status" value="1"/>
</dbReference>
<accession>A0ABM8AZN5</accession>
<dbReference type="PANTHER" id="PTHR30469:SF15">
    <property type="entry name" value="HLYD FAMILY OF SECRETION PROTEINS"/>
    <property type="match status" value="1"/>
</dbReference>
<dbReference type="Proteomes" id="UP001317742">
    <property type="component" value="Chromosome"/>
</dbReference>
<organism evidence="6 7">
    <name type="scientific">Pseudodesulfovibrio nedwellii</name>
    <dbReference type="NCBI Taxonomy" id="2973072"/>
    <lineage>
        <taxon>Bacteria</taxon>
        <taxon>Pseudomonadati</taxon>
        <taxon>Thermodesulfobacteriota</taxon>
        <taxon>Desulfovibrionia</taxon>
        <taxon>Desulfovibrionales</taxon>
        <taxon>Desulfovibrionaceae</taxon>
    </lineage>
</organism>
<keyword evidence="7" id="KW-1185">Reference proteome</keyword>
<evidence type="ECO:0000256" key="3">
    <source>
        <dbReference type="SAM" id="SignalP"/>
    </source>
</evidence>
<dbReference type="EMBL" id="AP026709">
    <property type="protein sequence ID" value="BDQ36940.1"/>
    <property type="molecule type" value="Genomic_DNA"/>
</dbReference>
<dbReference type="NCBIfam" id="TIGR01730">
    <property type="entry name" value="RND_mfp"/>
    <property type="match status" value="1"/>
</dbReference>
<evidence type="ECO:0000256" key="2">
    <source>
        <dbReference type="SAM" id="Coils"/>
    </source>
</evidence>
<feature type="domain" description="CzcB-like barrel-sandwich hybrid" evidence="5">
    <location>
        <begin position="70"/>
        <end position="210"/>
    </location>
</feature>
<dbReference type="InterPro" id="IPR058792">
    <property type="entry name" value="Beta-barrel_RND_2"/>
</dbReference>
<comment type="similarity">
    <text evidence="1">Belongs to the membrane fusion protein (MFP) (TC 8.A.1) family.</text>
</comment>
<dbReference type="Pfam" id="PF25954">
    <property type="entry name" value="Beta-barrel_RND_2"/>
    <property type="match status" value="1"/>
</dbReference>
<dbReference type="Gene3D" id="2.40.50.100">
    <property type="match status" value="1"/>
</dbReference>
<dbReference type="SUPFAM" id="SSF111369">
    <property type="entry name" value="HlyD-like secretion proteins"/>
    <property type="match status" value="1"/>
</dbReference>
<evidence type="ECO:0000313" key="7">
    <source>
        <dbReference type="Proteomes" id="UP001317742"/>
    </source>
</evidence>